<sequence length="282" mass="31203">MRFICFLLCLAVCPAFAQPPSDSLRFARQTWKQTKVKRRIVWREAHVDTLFQAPQNINILMFPNGRRKPSIRFGSAGQQLKPTSWFGNRDRALAAVNGTFFDVKNGGSVDMITVGGQLMDTTRYTPGKALPEHQQAAILIEKNKVKIVLGGNQAGWERSLTAPDVMVTGPLLILDGNRHPLLKNAFNDNRHPRTCACVTTDNKVLLLTADGRNAKAAGLNLHELASVMKWLGCRDAINLDGGGSTTMWVQGQPENGVVNYPSDSKQWIHTGERPVSNVLYVK</sequence>
<dbReference type="AlphaFoldDB" id="A0A1S2VMI7"/>
<dbReference type="InterPro" id="IPR018711">
    <property type="entry name" value="NAGPA"/>
</dbReference>
<name>A0A1S2VMI7_9BACT</name>
<accession>A0A1S2VMI7</accession>
<feature type="signal peptide" evidence="1">
    <location>
        <begin position="1"/>
        <end position="17"/>
    </location>
</feature>
<keyword evidence="4" id="KW-1185">Reference proteome</keyword>
<protein>
    <recommendedName>
        <fullName evidence="2">Phosphodiester glycosidase domain-containing protein</fullName>
    </recommendedName>
</protein>
<evidence type="ECO:0000259" key="2">
    <source>
        <dbReference type="Pfam" id="PF09992"/>
    </source>
</evidence>
<dbReference type="Pfam" id="PF09992">
    <property type="entry name" value="NAGPA"/>
    <property type="match status" value="1"/>
</dbReference>
<dbReference type="EMBL" id="MORL01000003">
    <property type="protein sequence ID" value="OIN59981.1"/>
    <property type="molecule type" value="Genomic_DNA"/>
</dbReference>
<evidence type="ECO:0000313" key="4">
    <source>
        <dbReference type="Proteomes" id="UP000181790"/>
    </source>
</evidence>
<dbReference type="OrthoDB" id="9809781at2"/>
<organism evidence="3 4">
    <name type="scientific">Arsenicibacter rosenii</name>
    <dbReference type="NCBI Taxonomy" id="1750698"/>
    <lineage>
        <taxon>Bacteria</taxon>
        <taxon>Pseudomonadati</taxon>
        <taxon>Bacteroidota</taxon>
        <taxon>Cytophagia</taxon>
        <taxon>Cytophagales</taxon>
        <taxon>Spirosomataceae</taxon>
        <taxon>Arsenicibacter</taxon>
    </lineage>
</organism>
<proteinExistence type="predicted"/>
<keyword evidence="1" id="KW-0732">Signal</keyword>
<dbReference type="Proteomes" id="UP000181790">
    <property type="component" value="Unassembled WGS sequence"/>
</dbReference>
<dbReference type="PANTHER" id="PTHR40446:SF2">
    <property type="entry name" value="N-ACETYLGLUCOSAMINE-1-PHOSPHODIESTER ALPHA-N-ACETYLGLUCOSAMINIDASE"/>
    <property type="match status" value="1"/>
</dbReference>
<feature type="domain" description="Phosphodiester glycosidase" evidence="2">
    <location>
        <begin position="91"/>
        <end position="281"/>
    </location>
</feature>
<dbReference type="PANTHER" id="PTHR40446">
    <property type="entry name" value="N-ACETYLGLUCOSAMINE-1-PHOSPHODIESTER ALPHA-N-ACETYLGLUCOSAMINIDASE"/>
    <property type="match status" value="1"/>
</dbReference>
<evidence type="ECO:0000256" key="1">
    <source>
        <dbReference type="SAM" id="SignalP"/>
    </source>
</evidence>
<comment type="caution">
    <text evidence="3">The sequence shown here is derived from an EMBL/GenBank/DDBJ whole genome shotgun (WGS) entry which is preliminary data.</text>
</comment>
<gene>
    <name evidence="3" type="ORF">BLX24_07125</name>
</gene>
<dbReference type="RefSeq" id="WP_071502432.1">
    <property type="nucleotide sequence ID" value="NZ_MORL01000003.1"/>
</dbReference>
<reference evidence="3 4" key="1">
    <citation type="submission" date="2016-10" db="EMBL/GenBank/DDBJ databases">
        <title>Arsenicibacter rosenii gen. nov., sp. nov., an efficient arsenic-methylating bacterium isolated from an arsenic-contaminated paddy soil.</title>
        <authorList>
            <person name="Huang K."/>
        </authorList>
    </citation>
    <scope>NUCLEOTIDE SEQUENCE [LARGE SCALE GENOMIC DNA]</scope>
    <source>
        <strain evidence="3 4">SM-1</strain>
    </source>
</reference>
<evidence type="ECO:0000313" key="3">
    <source>
        <dbReference type="EMBL" id="OIN59981.1"/>
    </source>
</evidence>
<feature type="chain" id="PRO_5010171451" description="Phosphodiester glycosidase domain-containing protein" evidence="1">
    <location>
        <begin position="18"/>
        <end position="282"/>
    </location>
</feature>